<dbReference type="Gene3D" id="1.20.140.50">
    <property type="entry name" value="alix/aip1 like domains"/>
    <property type="match status" value="1"/>
</dbReference>
<evidence type="ECO:0000259" key="1">
    <source>
        <dbReference type="PROSITE" id="PS51180"/>
    </source>
</evidence>
<sequence>MSEDTNINLINPNVSFFPINLHFDHIKDIKPYERLSWFKIIKHYYQSNYGNALKLEDKSEIELLNNYYDVLTNNIDFPLESVVEYYYILNNLKERLPSDKSLDHSFMYDNKSLNMEMVYWLYQKFMLSYKQIQKSELDDKAKYSLTKECNAILQFILKNHEGMIQKKLKHLPNFYKEETLAFWIKIINALQQELFIKITVNNTKVTNYSLLFKMAYQVYVFYNDKVDVQNFLANRHNNYYETASDDNESDHHDDFTELSNMIKVKKSVWIITTCYYYCMHLYTKMKKYGEPLTLLKCFLNNYPFNENHDDIVNLKKQLITLHEMISKDNDFIYHEDVNIETKDYMSIIEGKIVPLNSNKYVLISDMLKKLDENESFTEEINKMFKNIINMKTLELESIYTAEKERFWHEQTEEILTSNLQLGSFIDYNRLNDIGNGNDQYANGTSLSDDDLQKMSQTIVSSDYSDIKAVKAKVVYLNEKAIELTKDATTPNQVALKDSLNNAVSNNAQLFQSINKYKHEIELMKNYQNLKTTHDHVKLNADMNNNAATMNLLDIEDPTESLERKIKENVEALKEIKVQRTSILKKFKHNESDNGSTIPNETSSILKMISKCKDKEKLRHEFIEFINECYSFETSTLIGLNKQQQLLVNQTSHLLHDLQSKINTQTTSTSNELVDFEQKLKDAYEAFKEFESNCRECLSYYNSLYELIPQHF</sequence>
<dbReference type="Proteomes" id="UP000183365">
    <property type="component" value="Unassembled WGS sequence"/>
</dbReference>
<keyword evidence="3" id="KW-1185">Reference proteome</keyword>
<dbReference type="Pfam" id="PF03097">
    <property type="entry name" value="BRO1"/>
    <property type="match status" value="1"/>
</dbReference>
<dbReference type="InterPro" id="IPR004328">
    <property type="entry name" value="BRO1_dom"/>
</dbReference>
<dbReference type="InterPro" id="IPR025304">
    <property type="entry name" value="ALIX_V_dom"/>
</dbReference>
<proteinExistence type="predicted"/>
<dbReference type="VEuPathDB" id="FungiDB:HGUI_02229"/>
<organism evidence="2 3">
    <name type="scientific">Hanseniaspora guilliermondii</name>
    <dbReference type="NCBI Taxonomy" id="56406"/>
    <lineage>
        <taxon>Eukaryota</taxon>
        <taxon>Fungi</taxon>
        <taxon>Dikarya</taxon>
        <taxon>Ascomycota</taxon>
        <taxon>Saccharomycotina</taxon>
        <taxon>Saccharomycetes</taxon>
        <taxon>Saccharomycodales</taxon>
        <taxon>Saccharomycodaceae</taxon>
        <taxon>Hanseniaspora</taxon>
    </lineage>
</organism>
<dbReference type="Gene3D" id="1.25.40.280">
    <property type="entry name" value="alix/aip1 like domains"/>
    <property type="match status" value="1"/>
</dbReference>
<name>A0A1L0CMD8_9ASCO</name>
<evidence type="ECO:0000313" key="3">
    <source>
        <dbReference type="Proteomes" id="UP000183365"/>
    </source>
</evidence>
<dbReference type="Pfam" id="PF13949">
    <property type="entry name" value="ALIX_LYPXL_bnd"/>
    <property type="match status" value="1"/>
</dbReference>
<dbReference type="EMBL" id="FQNF01000037">
    <property type="protein sequence ID" value="SGZ40029.1"/>
    <property type="molecule type" value="Genomic_DNA"/>
</dbReference>
<dbReference type="AlphaFoldDB" id="A0A1L0CMD8"/>
<evidence type="ECO:0000313" key="2">
    <source>
        <dbReference type="EMBL" id="SGZ40029.1"/>
    </source>
</evidence>
<dbReference type="InterPro" id="IPR038499">
    <property type="entry name" value="BRO1_sf"/>
</dbReference>
<accession>A0A1L0CMD8</accession>
<reference evidence="3" key="1">
    <citation type="submission" date="2016-11" db="EMBL/GenBank/DDBJ databases">
        <authorList>
            <person name="Guldener U."/>
        </authorList>
    </citation>
    <scope>NUCLEOTIDE SEQUENCE [LARGE SCALE GENOMIC DNA]</scope>
</reference>
<protein>
    <recommendedName>
        <fullName evidence="1">BRO1 domain-containing protein</fullName>
    </recommendedName>
</protein>
<dbReference type="PROSITE" id="PS51180">
    <property type="entry name" value="BRO1"/>
    <property type="match status" value="1"/>
</dbReference>
<feature type="domain" description="BRO1" evidence="1">
    <location>
        <begin position="15"/>
        <end position="421"/>
    </location>
</feature>
<dbReference type="OrthoDB" id="2141925at2759"/>
<gene>
    <name evidence="2" type="ORF">HGUI_02229</name>
</gene>
<dbReference type="Gene3D" id="1.20.120.560">
    <property type="entry name" value="alix/aip1 in complex with the ypdl late domain"/>
    <property type="match status" value="1"/>
</dbReference>